<evidence type="ECO:0000256" key="1">
    <source>
        <dbReference type="ARBA" id="ARBA00004459"/>
    </source>
</evidence>
<feature type="signal peptide" evidence="8">
    <location>
        <begin position="1"/>
        <end position="21"/>
    </location>
</feature>
<keyword evidence="5" id="KW-0998">Cell outer membrane</keyword>
<keyword evidence="6" id="KW-0449">Lipoprotein</keyword>
<feature type="region of interest" description="Disordered" evidence="7">
    <location>
        <begin position="31"/>
        <end position="53"/>
    </location>
</feature>
<keyword evidence="2 8" id="KW-0732">Signal</keyword>
<keyword evidence="10" id="KW-1185">Reference proteome</keyword>
<dbReference type="STRING" id="1212491.LFA_2770"/>
<keyword evidence="3" id="KW-0472">Membrane</keyword>
<dbReference type="AlphaFoldDB" id="A0A098G826"/>
<dbReference type="HOGENOM" id="CLU_3062961_0_0_6"/>
<gene>
    <name evidence="9" type="ORF">LFA_2770</name>
</gene>
<dbReference type="Pfam" id="PF13627">
    <property type="entry name" value="LptM_cons"/>
    <property type="match status" value="1"/>
</dbReference>
<feature type="chain" id="PRO_5001942799" description="Lipopeptide" evidence="8">
    <location>
        <begin position="22"/>
        <end position="53"/>
    </location>
</feature>
<name>A0A098G826_9GAMM</name>
<evidence type="ECO:0000256" key="5">
    <source>
        <dbReference type="ARBA" id="ARBA00023237"/>
    </source>
</evidence>
<evidence type="ECO:0000256" key="8">
    <source>
        <dbReference type="SAM" id="SignalP"/>
    </source>
</evidence>
<comment type="subcellular location">
    <subcellularLocation>
        <location evidence="1">Cell outer membrane</location>
        <topology evidence="1">Lipid-anchor</topology>
    </subcellularLocation>
</comment>
<dbReference type="Proteomes" id="UP000032430">
    <property type="component" value="Chromosome I"/>
</dbReference>
<accession>A0A098G826</accession>
<evidence type="ECO:0000256" key="7">
    <source>
        <dbReference type="SAM" id="MobiDB-lite"/>
    </source>
</evidence>
<dbReference type="KEGG" id="lfa:LFA_2770"/>
<proteinExistence type="predicted"/>
<dbReference type="RefSeq" id="WP_157010362.1">
    <property type="nucleotide sequence ID" value="NZ_LN614827.1"/>
</dbReference>
<sequence length="53" mass="5983">MRCIKLALLVSVAFFCLTACGQKGPLYLPSPEKAESVKHPPKRTYNNYQREGQ</sequence>
<evidence type="ECO:0000256" key="6">
    <source>
        <dbReference type="ARBA" id="ARBA00023288"/>
    </source>
</evidence>
<protein>
    <recommendedName>
        <fullName evidence="11">Lipopeptide</fullName>
    </recommendedName>
</protein>
<dbReference type="GO" id="GO:0009279">
    <property type="term" value="C:cell outer membrane"/>
    <property type="evidence" value="ECO:0007669"/>
    <property type="project" value="UniProtKB-SubCell"/>
</dbReference>
<dbReference type="EMBL" id="LN614827">
    <property type="protein sequence ID" value="CEG58134.1"/>
    <property type="molecule type" value="Genomic_DNA"/>
</dbReference>
<keyword evidence="4" id="KW-0564">Palmitate</keyword>
<dbReference type="OrthoDB" id="8550022at2"/>
<dbReference type="NCBIfam" id="NF047847">
    <property type="entry name" value="SS_mature_LptM"/>
    <property type="match status" value="1"/>
</dbReference>
<evidence type="ECO:0000313" key="10">
    <source>
        <dbReference type="Proteomes" id="UP000032430"/>
    </source>
</evidence>
<dbReference type="InterPro" id="IPR032831">
    <property type="entry name" value="LptM_cons"/>
</dbReference>
<evidence type="ECO:0008006" key="11">
    <source>
        <dbReference type="Google" id="ProtNLM"/>
    </source>
</evidence>
<feature type="compositionally biased region" description="Polar residues" evidence="7">
    <location>
        <begin position="44"/>
        <end position="53"/>
    </location>
</feature>
<evidence type="ECO:0000256" key="3">
    <source>
        <dbReference type="ARBA" id="ARBA00023136"/>
    </source>
</evidence>
<organism evidence="9 10">
    <name type="scientific">Legionella fallonii LLAP-10</name>
    <dbReference type="NCBI Taxonomy" id="1212491"/>
    <lineage>
        <taxon>Bacteria</taxon>
        <taxon>Pseudomonadati</taxon>
        <taxon>Pseudomonadota</taxon>
        <taxon>Gammaproteobacteria</taxon>
        <taxon>Legionellales</taxon>
        <taxon>Legionellaceae</taxon>
        <taxon>Legionella</taxon>
    </lineage>
</organism>
<evidence type="ECO:0000313" key="9">
    <source>
        <dbReference type="EMBL" id="CEG58134.1"/>
    </source>
</evidence>
<evidence type="ECO:0000256" key="4">
    <source>
        <dbReference type="ARBA" id="ARBA00023139"/>
    </source>
</evidence>
<reference evidence="10" key="1">
    <citation type="submission" date="2014-09" db="EMBL/GenBank/DDBJ databases">
        <authorList>
            <person name="Gomez-Valero L."/>
        </authorList>
    </citation>
    <scope>NUCLEOTIDE SEQUENCE [LARGE SCALE GENOMIC DNA]</scope>
    <source>
        <strain evidence="10">ATCC700992</strain>
    </source>
</reference>
<evidence type="ECO:0000256" key="2">
    <source>
        <dbReference type="ARBA" id="ARBA00022729"/>
    </source>
</evidence>